<dbReference type="AlphaFoldDB" id="A0A0H3KKI8"/>
<reference evidence="2 3" key="1">
    <citation type="submission" date="2007-04" db="EMBL/GenBank/DDBJ databases">
        <title>Complete genome sequence of Burkholderia multivorans ATCC 17616.</title>
        <authorList>
            <person name="Ohtsubo Y."/>
            <person name="Yamashita A."/>
            <person name="Kurokawa K."/>
            <person name="Takami H."/>
            <person name="Yuhara S."/>
            <person name="Nishiyama E."/>
            <person name="Endo R."/>
            <person name="Miyazaki R."/>
            <person name="Ono A."/>
            <person name="Yano K."/>
            <person name="Ito M."/>
            <person name="Sota M."/>
            <person name="Yuji N."/>
            <person name="Hattori M."/>
            <person name="Tsuda M."/>
        </authorList>
    </citation>
    <scope>NUCLEOTIDE SEQUENCE [LARGE SCALE GENOMIC DNA]</scope>
    <source>
        <strain evidence="3">ATCC 17616 / 249</strain>
    </source>
</reference>
<feature type="compositionally biased region" description="Basic and acidic residues" evidence="1">
    <location>
        <begin position="278"/>
        <end position="292"/>
    </location>
</feature>
<dbReference type="EMBL" id="AP009386">
    <property type="protein sequence ID" value="BAG45534.1"/>
    <property type="molecule type" value="Genomic_DNA"/>
</dbReference>
<name>A0A0H3KKI8_BURM1</name>
<feature type="region of interest" description="Disordered" evidence="1">
    <location>
        <begin position="258"/>
        <end position="292"/>
    </location>
</feature>
<dbReference type="HOGENOM" id="CLU_084143_1_0_4"/>
<proteinExistence type="predicted"/>
<keyword evidence="3" id="KW-1185">Reference proteome</keyword>
<organism evidence="2 3">
    <name type="scientific">Burkholderia multivorans (strain ATCC 17616 / 249)</name>
    <dbReference type="NCBI Taxonomy" id="395019"/>
    <lineage>
        <taxon>Bacteria</taxon>
        <taxon>Pseudomonadati</taxon>
        <taxon>Pseudomonadota</taxon>
        <taxon>Betaproteobacteria</taxon>
        <taxon>Burkholderiales</taxon>
        <taxon>Burkholderiaceae</taxon>
        <taxon>Burkholderia</taxon>
        <taxon>Burkholderia cepacia complex</taxon>
    </lineage>
</organism>
<evidence type="ECO:0000313" key="2">
    <source>
        <dbReference type="EMBL" id="BAG45534.1"/>
    </source>
</evidence>
<evidence type="ECO:0000256" key="1">
    <source>
        <dbReference type="SAM" id="MobiDB-lite"/>
    </source>
</evidence>
<dbReference type="KEGG" id="bmj:BMULJ_03662"/>
<dbReference type="Proteomes" id="UP000008815">
    <property type="component" value="Chromosome 2"/>
</dbReference>
<feature type="compositionally biased region" description="Pro residues" evidence="1">
    <location>
        <begin position="258"/>
        <end position="268"/>
    </location>
</feature>
<accession>A0A0H3KKI8</accession>
<gene>
    <name evidence="2" type="ordered locus">BMULJ_03662</name>
</gene>
<dbReference type="STRING" id="395019.BMULJ_03662"/>
<dbReference type="RefSeq" id="WP_012217431.1">
    <property type="nucleotide sequence ID" value="NC_010086.1"/>
</dbReference>
<dbReference type="InterPro" id="IPR003458">
    <property type="entry name" value="Phage_T4_Gp38_tail_assem"/>
</dbReference>
<evidence type="ECO:0000313" key="3">
    <source>
        <dbReference type="Proteomes" id="UP000008815"/>
    </source>
</evidence>
<protein>
    <submittedName>
        <fullName evidence="2">Probable bacteriophage tail fiber assembly protein</fullName>
    </submittedName>
</protein>
<dbReference type="Pfam" id="PF02413">
    <property type="entry name" value="Caudo_TAP"/>
    <property type="match status" value="1"/>
</dbReference>
<dbReference type="KEGG" id="bmu:Bmul_4854"/>
<dbReference type="eggNOG" id="ENOG5032YSK">
    <property type="taxonomic scope" value="Bacteria"/>
</dbReference>
<sequence>MLIHQYDAETGQYISSHLADVDPKNPDRWLVPAFSTLDPLPERSPRTWPFYRNGAWKLLPDHRGQVLYRQDTGEPAEILAAGTTPEAQGLTEIPRPSPEHVWRDGGWVIDPARVAQRAREAAMIEFESRMARARQMNAGKADAYAAGLLSVEEAYYFRAWSAYQLDLVRAIQADGFPDALRWPEDPVPFEIACTPALAEFETRMAKAKRFFDGKADAYAAGELSDEEQYNYRVWSAYAEHLKHALNRETFPNVVWPQEPAPYVAPPAPESNAPAGAGESREAPTRAEKEIAT</sequence>